<gene>
    <name evidence="2" type="ORF">EV420DRAFT_1644948</name>
</gene>
<organism evidence="2 3">
    <name type="scientific">Armillaria tabescens</name>
    <name type="common">Ringless honey mushroom</name>
    <name type="synonym">Agaricus tabescens</name>
    <dbReference type="NCBI Taxonomy" id="1929756"/>
    <lineage>
        <taxon>Eukaryota</taxon>
        <taxon>Fungi</taxon>
        <taxon>Dikarya</taxon>
        <taxon>Basidiomycota</taxon>
        <taxon>Agaricomycotina</taxon>
        <taxon>Agaricomycetes</taxon>
        <taxon>Agaricomycetidae</taxon>
        <taxon>Agaricales</taxon>
        <taxon>Marasmiineae</taxon>
        <taxon>Physalacriaceae</taxon>
        <taxon>Desarmillaria</taxon>
    </lineage>
</organism>
<keyword evidence="3" id="KW-1185">Reference proteome</keyword>
<evidence type="ECO:0000313" key="2">
    <source>
        <dbReference type="EMBL" id="KAK0455309.1"/>
    </source>
</evidence>
<sequence length="959" mass="105802">MFSSPPGAPVSVSSPLTTPSIVQPTAPSFNPPTTSFQSISAPAQLPFPIVSSVSSPHTPLQANPAAMVAQMVASTSGMSSTQSAQHPSTDPLLTTGLHPPPSFPTYNGPSTPIVNVRGNRNGTNARRQQSIHARNSNSLLNHLGVGRNSNQPSHAELCFLIMPLHCPNSHGAHENPAYLHPDDAATANWKMDQADIQPLIQRLSNLKLHFTVNVSKDIDCFREVHQALIDHQGRLDTPKITDMNLSPDVQPNDCGWCLLQFRASQGSTSLVCAKSARQVTYWTWNNLKMHCSLAKASKVSGHDVDSRFKSYFIIAPSRGSINHNIVDCYQGDFQTPIHPTKAQMQHACFPARALYGLAFISQTVGEYGAGPDQRCLRLCRGEDPNLQPSMSTAPRYLLCPKNPCSSTTATSGFVVQASSQASASTSSAVDPTPSQPATSPHTQDAAQNTSECPPFIPTHRPRSPPPYNNPKWDFPGDHLRRLKIQRISRDSRLIIYAADLKQAAEVLWNVLLHIGRVRQILLPAETLSPHAYPLTDLPEGVSVENWWIPSAYTNPEVHVDGPAVGNSLITVTLTTLLERLLNITDENAAYGHLLGGSSLIFPRMPVYNLTNEQAAFWWAHGFSLALWCLVTCQAPLPLFAIVLHALLPPDISRCRYQLDKSSPSSINSVCPDIGRFLRAWFDLQKMQPLSTHEDRRVRILEPVPEFLVEYCDPVISPHQLGMGDSRCPELHENVDRAIRALHFLGQANFDGLPAWHQYHAGFHQKWGHGFNESSSSAAPSLPTIIASVCDLAQRSTQEFVYWFCNNKLETLDQLTSIIKYNISSVEDTPLGKKVAPGIDGNFAQLVKRRFRLALEYYLSKDPIQRGTQLLKTVTASPYLPPFSRDKIQFNFVSPPGRHPVDSRESMLYQFVHSCFMSVDIGFDVALAILLAEGVWNGIPYLKGRSIRRAGLNVASRYAM</sequence>
<name>A0AA39K672_ARMTA</name>
<protein>
    <submittedName>
        <fullName evidence="2">Uncharacterized protein</fullName>
    </submittedName>
</protein>
<feature type="compositionally biased region" description="Polar residues" evidence="1">
    <location>
        <begin position="435"/>
        <end position="451"/>
    </location>
</feature>
<dbReference type="Proteomes" id="UP001175211">
    <property type="component" value="Unassembled WGS sequence"/>
</dbReference>
<evidence type="ECO:0000256" key="1">
    <source>
        <dbReference type="SAM" id="MobiDB-lite"/>
    </source>
</evidence>
<proteinExistence type="predicted"/>
<comment type="caution">
    <text evidence="2">The sequence shown here is derived from an EMBL/GenBank/DDBJ whole genome shotgun (WGS) entry which is preliminary data.</text>
</comment>
<feature type="region of interest" description="Disordered" evidence="1">
    <location>
        <begin position="73"/>
        <end position="113"/>
    </location>
</feature>
<feature type="compositionally biased region" description="Polar residues" evidence="1">
    <location>
        <begin position="104"/>
        <end position="113"/>
    </location>
</feature>
<reference evidence="2" key="1">
    <citation type="submission" date="2023-06" db="EMBL/GenBank/DDBJ databases">
        <authorList>
            <consortium name="Lawrence Berkeley National Laboratory"/>
            <person name="Ahrendt S."/>
            <person name="Sahu N."/>
            <person name="Indic B."/>
            <person name="Wong-Bajracharya J."/>
            <person name="Merenyi Z."/>
            <person name="Ke H.-M."/>
            <person name="Monk M."/>
            <person name="Kocsube S."/>
            <person name="Drula E."/>
            <person name="Lipzen A."/>
            <person name="Balint B."/>
            <person name="Henrissat B."/>
            <person name="Andreopoulos B."/>
            <person name="Martin F.M."/>
            <person name="Harder C.B."/>
            <person name="Rigling D."/>
            <person name="Ford K.L."/>
            <person name="Foster G.D."/>
            <person name="Pangilinan J."/>
            <person name="Papanicolaou A."/>
            <person name="Barry K."/>
            <person name="LaButti K."/>
            <person name="Viragh M."/>
            <person name="Koriabine M."/>
            <person name="Yan M."/>
            <person name="Riley R."/>
            <person name="Champramary S."/>
            <person name="Plett K.L."/>
            <person name="Tsai I.J."/>
            <person name="Slot J."/>
            <person name="Sipos G."/>
            <person name="Plett J."/>
            <person name="Nagy L.G."/>
            <person name="Grigoriev I.V."/>
        </authorList>
    </citation>
    <scope>NUCLEOTIDE SEQUENCE</scope>
    <source>
        <strain evidence="2">CCBAS 213</strain>
    </source>
</reference>
<evidence type="ECO:0000313" key="3">
    <source>
        <dbReference type="Proteomes" id="UP001175211"/>
    </source>
</evidence>
<dbReference type="GeneID" id="85361263"/>
<dbReference type="RefSeq" id="XP_060328819.1">
    <property type="nucleotide sequence ID" value="XM_060477715.1"/>
</dbReference>
<accession>A0AA39K672</accession>
<dbReference type="AlphaFoldDB" id="A0AA39K672"/>
<dbReference type="EMBL" id="JAUEPS010000026">
    <property type="protein sequence ID" value="KAK0455309.1"/>
    <property type="molecule type" value="Genomic_DNA"/>
</dbReference>
<feature type="region of interest" description="Disordered" evidence="1">
    <location>
        <begin position="424"/>
        <end position="474"/>
    </location>
</feature>
<feature type="compositionally biased region" description="Polar residues" evidence="1">
    <location>
        <begin position="73"/>
        <end position="92"/>
    </location>
</feature>